<reference evidence="2 3" key="1">
    <citation type="submission" date="2024-03" db="EMBL/GenBank/DDBJ databases">
        <authorList>
            <person name="Martinez-Hernandez J."/>
        </authorList>
    </citation>
    <scope>NUCLEOTIDE SEQUENCE [LARGE SCALE GENOMIC DNA]</scope>
</reference>
<dbReference type="Proteomes" id="UP001497480">
    <property type="component" value="Unassembled WGS sequence"/>
</dbReference>
<name>A0AAV1VQE1_LUPLU</name>
<dbReference type="InterPro" id="IPR025476">
    <property type="entry name" value="Helitron_helicase-like"/>
</dbReference>
<accession>A0AAV1VQE1</accession>
<gene>
    <name evidence="2" type="ORF">LLUT_LOCUS248</name>
</gene>
<keyword evidence="3" id="KW-1185">Reference proteome</keyword>
<dbReference type="EMBL" id="CAXHTB010000001">
    <property type="protein sequence ID" value="CAL0299188.1"/>
    <property type="molecule type" value="Genomic_DNA"/>
</dbReference>
<protein>
    <recommendedName>
        <fullName evidence="1">Helitron helicase-like domain-containing protein</fullName>
    </recommendedName>
</protein>
<organism evidence="2 3">
    <name type="scientific">Lupinus luteus</name>
    <name type="common">European yellow lupine</name>
    <dbReference type="NCBI Taxonomy" id="3873"/>
    <lineage>
        <taxon>Eukaryota</taxon>
        <taxon>Viridiplantae</taxon>
        <taxon>Streptophyta</taxon>
        <taxon>Embryophyta</taxon>
        <taxon>Tracheophyta</taxon>
        <taxon>Spermatophyta</taxon>
        <taxon>Magnoliopsida</taxon>
        <taxon>eudicotyledons</taxon>
        <taxon>Gunneridae</taxon>
        <taxon>Pentapetalae</taxon>
        <taxon>rosids</taxon>
        <taxon>fabids</taxon>
        <taxon>Fabales</taxon>
        <taxon>Fabaceae</taxon>
        <taxon>Papilionoideae</taxon>
        <taxon>50 kb inversion clade</taxon>
        <taxon>genistoids sensu lato</taxon>
        <taxon>core genistoids</taxon>
        <taxon>Genisteae</taxon>
        <taxon>Lupinus</taxon>
    </lineage>
</organism>
<evidence type="ECO:0000313" key="2">
    <source>
        <dbReference type="EMBL" id="CAL0299188.1"/>
    </source>
</evidence>
<dbReference type="Pfam" id="PF14214">
    <property type="entry name" value="Helitron_like_N"/>
    <property type="match status" value="1"/>
</dbReference>
<sequence length="173" mass="20318">MASVLNDGKPDIFLTVTCNPSWSEITSELQDFQTAQDRPDLTTRIFRSKFEQLRADVIDKGVLGNVKSYMYVTEFQKRGLPHVHMLLILENNDKLCSPEEYDEIVRVEIPHYEEEPQLHHAVLKHMIHGPYGPDRVAMEVHRWINTDEIQQYVDARWICAPESLWKIYAFNLY</sequence>
<dbReference type="AlphaFoldDB" id="A0AAV1VQE1"/>
<proteinExistence type="predicted"/>
<evidence type="ECO:0000259" key="1">
    <source>
        <dbReference type="Pfam" id="PF14214"/>
    </source>
</evidence>
<feature type="domain" description="Helitron helicase-like" evidence="1">
    <location>
        <begin position="1"/>
        <end position="87"/>
    </location>
</feature>
<evidence type="ECO:0000313" key="3">
    <source>
        <dbReference type="Proteomes" id="UP001497480"/>
    </source>
</evidence>
<comment type="caution">
    <text evidence="2">The sequence shown here is derived from an EMBL/GenBank/DDBJ whole genome shotgun (WGS) entry which is preliminary data.</text>
</comment>